<evidence type="ECO:0000313" key="1">
    <source>
        <dbReference type="EMBL" id="CAB4150439.1"/>
    </source>
</evidence>
<organism evidence="1">
    <name type="scientific">uncultured Caudovirales phage</name>
    <dbReference type="NCBI Taxonomy" id="2100421"/>
    <lineage>
        <taxon>Viruses</taxon>
        <taxon>Duplodnaviria</taxon>
        <taxon>Heunggongvirae</taxon>
        <taxon>Uroviricota</taxon>
        <taxon>Caudoviricetes</taxon>
        <taxon>Peduoviridae</taxon>
        <taxon>Maltschvirus</taxon>
        <taxon>Maltschvirus maltsch</taxon>
    </lineage>
</organism>
<sequence length="271" mass="29743">MQLGSVQVQSTVSRTELFTALLWGKPACGKTVLAGTAPGKKLWIQFDPAGTASLTRSTDILVADFSGMKSSMLQDFKQGSLVEKDLIKLIKSEGINTVVVDSLTTFGQQALHYGISTGKADRGGFKASIETPGMTGYGIRTAMMLDCASMVQRVCIDANVHCIFVCHESTTQDDKGVINEITISLGGAMQNILPARISEIWHMEDTGRERKVYFRNHGVKKPMRSRMFVPNTDGQTSFTWTYDQEKQTGEGIADWYTAWQANGFNKVPAPK</sequence>
<dbReference type="InterPro" id="IPR027417">
    <property type="entry name" value="P-loop_NTPase"/>
</dbReference>
<proteinExistence type="predicted"/>
<dbReference type="SUPFAM" id="SSF52540">
    <property type="entry name" value="P-loop containing nucleoside triphosphate hydrolases"/>
    <property type="match status" value="1"/>
</dbReference>
<reference evidence="1" key="1">
    <citation type="submission" date="2020-04" db="EMBL/GenBank/DDBJ databases">
        <authorList>
            <person name="Chiriac C."/>
            <person name="Salcher M."/>
            <person name="Ghai R."/>
            <person name="Kavagutti S V."/>
        </authorList>
    </citation>
    <scope>NUCLEOTIDE SEQUENCE</scope>
</reference>
<protein>
    <submittedName>
        <fullName evidence="1">AAA domain containing protein</fullName>
    </submittedName>
</protein>
<name>A0A6J5N3J4_9CAUD</name>
<gene>
    <name evidence="1" type="ORF">UFOVP568_29</name>
</gene>
<accession>A0A6J5N3J4</accession>
<dbReference type="Gene3D" id="3.40.50.300">
    <property type="entry name" value="P-loop containing nucleotide triphosphate hydrolases"/>
    <property type="match status" value="1"/>
</dbReference>
<dbReference type="EMBL" id="LR796546">
    <property type="protein sequence ID" value="CAB4150439.1"/>
    <property type="molecule type" value="Genomic_DNA"/>
</dbReference>
<dbReference type="Pfam" id="PF13479">
    <property type="entry name" value="AAA_24"/>
    <property type="match status" value="1"/>
</dbReference>